<name>A0ACC0VGR1_9STRA</name>
<accession>A0ACC0VGR1</accession>
<dbReference type="EMBL" id="CM047588">
    <property type="protein sequence ID" value="KAI9905663.1"/>
    <property type="molecule type" value="Genomic_DNA"/>
</dbReference>
<protein>
    <submittedName>
        <fullName evidence="1">Uncharacterized protein</fullName>
    </submittedName>
</protein>
<gene>
    <name evidence="1" type="ORF">PsorP6_013813</name>
</gene>
<keyword evidence="2" id="KW-1185">Reference proteome</keyword>
<evidence type="ECO:0000313" key="2">
    <source>
        <dbReference type="Proteomes" id="UP001163321"/>
    </source>
</evidence>
<organism evidence="1 2">
    <name type="scientific">Peronosclerospora sorghi</name>
    <dbReference type="NCBI Taxonomy" id="230839"/>
    <lineage>
        <taxon>Eukaryota</taxon>
        <taxon>Sar</taxon>
        <taxon>Stramenopiles</taxon>
        <taxon>Oomycota</taxon>
        <taxon>Peronosporomycetes</taxon>
        <taxon>Peronosporales</taxon>
        <taxon>Peronosporaceae</taxon>
        <taxon>Peronosclerospora</taxon>
    </lineage>
</organism>
<sequence length="68" mass="7574">MCATHGPCKPQTVYLPRDRSETWPVHTSWQGVPCHALDSCARLGATDAIDSRLSDHDHRDHAASKHSR</sequence>
<comment type="caution">
    <text evidence="1">The sequence shown here is derived from an EMBL/GenBank/DDBJ whole genome shotgun (WGS) entry which is preliminary data.</text>
</comment>
<evidence type="ECO:0000313" key="1">
    <source>
        <dbReference type="EMBL" id="KAI9905663.1"/>
    </source>
</evidence>
<dbReference type="Proteomes" id="UP001163321">
    <property type="component" value="Chromosome 9"/>
</dbReference>
<proteinExistence type="predicted"/>
<reference evidence="1 2" key="1">
    <citation type="journal article" date="2022" name="bioRxiv">
        <title>The genome of the oomycete Peronosclerospora sorghi, a cosmopolitan pathogen of maize and sorghum, is inflated with dispersed pseudogenes.</title>
        <authorList>
            <person name="Fletcher K."/>
            <person name="Martin F."/>
            <person name="Isakeit T."/>
            <person name="Cavanaugh K."/>
            <person name="Magill C."/>
            <person name="Michelmore R."/>
        </authorList>
    </citation>
    <scope>NUCLEOTIDE SEQUENCE [LARGE SCALE GENOMIC DNA]</scope>
    <source>
        <strain evidence="1">P6</strain>
    </source>
</reference>